<dbReference type="Gene3D" id="3.30.460.10">
    <property type="entry name" value="Beta Polymerase, domain 2"/>
    <property type="match status" value="1"/>
</dbReference>
<protein>
    <recommendedName>
        <fullName evidence="3">Polymerase nucleotidyl transferase domain-containing protein</fullName>
    </recommendedName>
</protein>
<proteinExistence type="predicted"/>
<dbReference type="Proteomes" id="UP000034774">
    <property type="component" value="Unassembled WGS sequence"/>
</dbReference>
<comment type="caution">
    <text evidence="1">The sequence shown here is derived from an EMBL/GenBank/DDBJ whole genome shotgun (WGS) entry which is preliminary data.</text>
</comment>
<evidence type="ECO:0000313" key="2">
    <source>
        <dbReference type="Proteomes" id="UP000034774"/>
    </source>
</evidence>
<evidence type="ECO:0000313" key="1">
    <source>
        <dbReference type="EMBL" id="KKQ92157.1"/>
    </source>
</evidence>
<dbReference type="EMBL" id="LBVU01000003">
    <property type="protein sequence ID" value="KKQ92157.1"/>
    <property type="molecule type" value="Genomic_DNA"/>
</dbReference>
<organism evidence="1 2">
    <name type="scientific">Candidatus Woesebacteria bacterium GW2011_GWB1_39_10</name>
    <dbReference type="NCBI Taxonomy" id="1618572"/>
    <lineage>
        <taxon>Bacteria</taxon>
        <taxon>Candidatus Woeseibacteriota</taxon>
    </lineage>
</organism>
<gene>
    <name evidence="1" type="ORF">UT17_C0003G0180</name>
</gene>
<accession>A0A0G0LMA4</accession>
<sequence length="294" mass="34499">MPNLYSIDVRSSPSQHLSTGEIKAVIYHDCFDCPLSFSEMIRWRSTDSANIKTDHEIAVRNRYCFLKGRDGLIFKKMLRQRISDKKMEIAKNASKVLSFVPGVKMVAVTGSLAMENSDDESDIDLMIVTKAGSLWTTRLLSYFSLFAFRFSLRSPNDKNQKDKLCLNMWLDENDLVWRERNIYTAHEIAQIVPLVNKDKTYEKFLYKNRWILNYWPNSVKIRNPKSQIRNKSEFSKFKYLNIVSNFVLRTSNLIAFKIQYLYMKPKISRELVTKTRALFHPQDWGRVIIARIVV</sequence>
<reference evidence="1 2" key="1">
    <citation type="journal article" date="2015" name="Nature">
        <title>rRNA introns, odd ribosomes, and small enigmatic genomes across a large radiation of phyla.</title>
        <authorList>
            <person name="Brown C.T."/>
            <person name="Hug L.A."/>
            <person name="Thomas B.C."/>
            <person name="Sharon I."/>
            <person name="Castelle C.J."/>
            <person name="Singh A."/>
            <person name="Wilkins M.J."/>
            <person name="Williams K.H."/>
            <person name="Banfield J.F."/>
        </authorList>
    </citation>
    <scope>NUCLEOTIDE SEQUENCE [LARGE SCALE GENOMIC DNA]</scope>
</reference>
<name>A0A0G0LMA4_9BACT</name>
<evidence type="ECO:0008006" key="3">
    <source>
        <dbReference type="Google" id="ProtNLM"/>
    </source>
</evidence>
<dbReference type="STRING" id="1618572.UT17_C0003G0180"/>
<dbReference type="InterPro" id="IPR043519">
    <property type="entry name" value="NT_sf"/>
</dbReference>
<dbReference type="SUPFAM" id="SSF81301">
    <property type="entry name" value="Nucleotidyltransferase"/>
    <property type="match status" value="1"/>
</dbReference>
<dbReference type="AlphaFoldDB" id="A0A0G0LMA4"/>